<feature type="region of interest" description="Disordered" evidence="1">
    <location>
        <begin position="1"/>
        <end position="24"/>
    </location>
</feature>
<name>A0A101QYL1_9ACTN</name>
<comment type="caution">
    <text evidence="2">The sequence shown here is derived from an EMBL/GenBank/DDBJ whole genome shotgun (WGS) entry which is preliminary data.</text>
</comment>
<protein>
    <submittedName>
        <fullName evidence="2">Uncharacterized protein</fullName>
    </submittedName>
</protein>
<dbReference type="EMBL" id="LMWS01000015">
    <property type="protein sequence ID" value="KUN38402.1"/>
    <property type="molecule type" value="Genomic_DNA"/>
</dbReference>
<evidence type="ECO:0000313" key="2">
    <source>
        <dbReference type="EMBL" id="KUN38402.1"/>
    </source>
</evidence>
<sequence>MPTSSTALPATPSTVWLARGRHTGPAPAQELLENLQRQKDEGGIQDFMELSEDERPPDLRVFEARWLVPDEVTVRARLELAQTTGRPQEHIWTLVAEAEGPWGRRWPSPATRFWPAGTGAGADGDWDHAPGPGLRFRHVNPLPDDDKELRRVLRGALRDDWNVHLVVHEAMTPDARGRKPLVRFLPAGLRDRVVEHRAAPHQLRAVNWALRDSGAEVPRGGAVVLPGTTGALDAGAADAAGYAVRTVFLDGSEPSELVEAVSRFAAAVKPLPEGATEVLTALREEWHLLTVEEELARQRQLVAMYAEALEAMTRSRDLYRDAAEQAHEALAVYREHAETPLFPPRGEEPQPAVRSGGSPFQQLTRTLERLRDSAKSLRPAPDGKVTAAPRDAGPAEDPEPSAQQR</sequence>
<dbReference type="Proteomes" id="UP000053271">
    <property type="component" value="Unassembled WGS sequence"/>
</dbReference>
<feature type="compositionally biased region" description="Low complexity" evidence="1">
    <location>
        <begin position="1"/>
        <end position="14"/>
    </location>
</feature>
<dbReference type="STRING" id="68231.AQJ30_12545"/>
<feature type="compositionally biased region" description="Basic and acidic residues" evidence="1">
    <location>
        <begin position="366"/>
        <end position="375"/>
    </location>
</feature>
<organism evidence="2 3">
    <name type="scientific">Streptomyces longwoodensis</name>
    <dbReference type="NCBI Taxonomy" id="68231"/>
    <lineage>
        <taxon>Bacteria</taxon>
        <taxon>Bacillati</taxon>
        <taxon>Actinomycetota</taxon>
        <taxon>Actinomycetes</taxon>
        <taxon>Kitasatosporales</taxon>
        <taxon>Streptomycetaceae</taxon>
        <taxon>Streptomyces</taxon>
    </lineage>
</organism>
<reference evidence="2 3" key="1">
    <citation type="submission" date="2015-10" db="EMBL/GenBank/DDBJ databases">
        <title>Draft genome sequence of Streptomyces longwoodensis DSM 41677, type strain for the species Streptomyces longwoodensis.</title>
        <authorList>
            <person name="Ruckert C."/>
            <person name="Winkler A."/>
            <person name="Kalinowski J."/>
            <person name="Kampfer P."/>
            <person name="Glaeser S."/>
        </authorList>
    </citation>
    <scope>NUCLEOTIDE SEQUENCE [LARGE SCALE GENOMIC DNA]</scope>
    <source>
        <strain evidence="2 3">DSM 41677</strain>
    </source>
</reference>
<proteinExistence type="predicted"/>
<dbReference type="GeneID" id="91425435"/>
<evidence type="ECO:0000256" key="1">
    <source>
        <dbReference type="SAM" id="MobiDB-lite"/>
    </source>
</evidence>
<keyword evidence="3" id="KW-1185">Reference proteome</keyword>
<dbReference type="RefSeq" id="WP_067232731.1">
    <property type="nucleotide sequence ID" value="NZ_KQ948552.1"/>
</dbReference>
<dbReference type="AlphaFoldDB" id="A0A101QYL1"/>
<gene>
    <name evidence="2" type="ORF">AQJ30_12545</name>
</gene>
<evidence type="ECO:0000313" key="3">
    <source>
        <dbReference type="Proteomes" id="UP000053271"/>
    </source>
</evidence>
<accession>A0A101QYL1</accession>
<feature type="region of interest" description="Disordered" evidence="1">
    <location>
        <begin position="339"/>
        <end position="405"/>
    </location>
</feature>